<protein>
    <submittedName>
        <fullName evidence="2">Uncharacterized protein</fullName>
    </submittedName>
</protein>
<evidence type="ECO:0000313" key="2">
    <source>
        <dbReference type="EMBL" id="RIV75610.1"/>
    </source>
</evidence>
<keyword evidence="1" id="KW-0472">Membrane</keyword>
<evidence type="ECO:0000313" key="3">
    <source>
        <dbReference type="Proteomes" id="UP000285092"/>
    </source>
</evidence>
<feature type="transmembrane region" description="Helical" evidence="1">
    <location>
        <begin position="45"/>
        <end position="68"/>
    </location>
</feature>
<comment type="caution">
    <text evidence="2">The sequence shown here is derived from an EMBL/GenBank/DDBJ whole genome shotgun (WGS) entry which is preliminary data.</text>
</comment>
<name>A0A418NEG9_9SPHN</name>
<feature type="transmembrane region" description="Helical" evidence="1">
    <location>
        <begin position="80"/>
        <end position="98"/>
    </location>
</feature>
<evidence type="ECO:0000256" key="1">
    <source>
        <dbReference type="SAM" id="Phobius"/>
    </source>
</evidence>
<gene>
    <name evidence="2" type="ORF">D2V04_15055</name>
</gene>
<organism evidence="2 3">
    <name type="scientific">Pelagerythrobacter aerophilus</name>
    <dbReference type="NCBI Taxonomy" id="2306995"/>
    <lineage>
        <taxon>Bacteria</taxon>
        <taxon>Pseudomonadati</taxon>
        <taxon>Pseudomonadota</taxon>
        <taxon>Alphaproteobacteria</taxon>
        <taxon>Sphingomonadales</taxon>
        <taxon>Erythrobacteraceae</taxon>
        <taxon>Pelagerythrobacter</taxon>
    </lineage>
</organism>
<dbReference type="EMBL" id="QXFK01000019">
    <property type="protein sequence ID" value="RIV75610.1"/>
    <property type="molecule type" value="Genomic_DNA"/>
</dbReference>
<keyword evidence="1" id="KW-1133">Transmembrane helix</keyword>
<feature type="transmembrane region" description="Helical" evidence="1">
    <location>
        <begin position="21"/>
        <end position="39"/>
    </location>
</feature>
<sequence length="102" mass="11568">MAEGGEYFVKHWRGEMPLFRSFWVNLAGTNVLSAIVFLLSEPWPIVALLVFFLAFAIWLWAAVGVWRSADAYSKRYRGKVWGHIASTVVVLQGLSWIARAIP</sequence>
<keyword evidence="1" id="KW-0812">Transmembrane</keyword>
<dbReference type="AlphaFoldDB" id="A0A418NEG9"/>
<dbReference type="Proteomes" id="UP000285092">
    <property type="component" value="Unassembled WGS sequence"/>
</dbReference>
<accession>A0A418NEG9</accession>
<reference evidence="2 3" key="1">
    <citation type="submission" date="2018-08" db="EMBL/GenBank/DDBJ databases">
        <title>Altererythrobacter sp.Ery1 and Ery12, the genome sequencing of novel strains in genus Alterythrobacter.</title>
        <authorList>
            <person name="Cheng H."/>
            <person name="Wu Y.-H."/>
            <person name="Fang C."/>
            <person name="Xu X.-W."/>
        </authorList>
    </citation>
    <scope>NUCLEOTIDE SEQUENCE [LARGE SCALE GENOMIC DNA]</scope>
    <source>
        <strain evidence="2 3">Ery1</strain>
    </source>
</reference>
<keyword evidence="3" id="KW-1185">Reference proteome</keyword>
<proteinExistence type="predicted"/>